<evidence type="ECO:0000256" key="1">
    <source>
        <dbReference type="ARBA" id="ARBA00001946"/>
    </source>
</evidence>
<dbReference type="InterPro" id="IPR015797">
    <property type="entry name" value="NUDIX_hydrolase-like_dom_sf"/>
</dbReference>
<accession>A0A327LWK3</accession>
<keyword evidence="2" id="KW-0479">Metal-binding</keyword>
<keyword evidence="3" id="KW-0378">Hydrolase</keyword>
<dbReference type="GO" id="GO:0016462">
    <property type="term" value="F:pyrophosphatase activity"/>
    <property type="evidence" value="ECO:0007669"/>
    <property type="project" value="InterPro"/>
</dbReference>
<dbReference type="PROSITE" id="PS51462">
    <property type="entry name" value="NUDIX"/>
    <property type="match status" value="1"/>
</dbReference>
<keyword evidence="4" id="KW-0460">Magnesium</keyword>
<dbReference type="InterPro" id="IPR047198">
    <property type="entry name" value="DDP-like_NUDIX"/>
</dbReference>
<dbReference type="OrthoDB" id="7066910at2"/>
<sequence length="123" mass="13840">MVLLVTKRRSGRWVIPKGWAEPDLLPHLLAAREAFEEAGILGEAEPNAIGAYTYRKRLPDGRRAICEVTVFPMRVVGFAETWPEQGQRRSRWATLDEAASLVEEPGLAKLLWQVTSTPLTNEQ</sequence>
<dbReference type="CDD" id="cd04666">
    <property type="entry name" value="NUDIX_DIPP2_like_Nudt4"/>
    <property type="match status" value="1"/>
</dbReference>
<dbReference type="Proteomes" id="UP000249065">
    <property type="component" value="Unassembled WGS sequence"/>
</dbReference>
<comment type="cofactor">
    <cofactor evidence="1">
        <name>Mg(2+)</name>
        <dbReference type="ChEBI" id="CHEBI:18420"/>
    </cofactor>
</comment>
<evidence type="ECO:0000313" key="7">
    <source>
        <dbReference type="Proteomes" id="UP000249065"/>
    </source>
</evidence>
<dbReference type="EMBL" id="QLIX01000051">
    <property type="protein sequence ID" value="RAI54553.1"/>
    <property type="molecule type" value="Genomic_DNA"/>
</dbReference>
<keyword evidence="7" id="KW-1185">Reference proteome</keyword>
<gene>
    <name evidence="6" type="ORF">DOO78_26150</name>
</gene>
<dbReference type="PANTHER" id="PTHR12629:SF0">
    <property type="entry name" value="DIPHOSPHOINOSITOL-POLYPHOSPHATE DIPHOSPHATASE"/>
    <property type="match status" value="1"/>
</dbReference>
<proteinExistence type="predicted"/>
<name>A0A327LWK3_9PROT</name>
<dbReference type="PANTHER" id="PTHR12629">
    <property type="entry name" value="DIPHOSPHOINOSITOL POLYPHOSPHATE PHOSPHOHYDROLASE"/>
    <property type="match status" value="1"/>
</dbReference>
<evidence type="ECO:0000313" key="6">
    <source>
        <dbReference type="EMBL" id="RAI54553.1"/>
    </source>
</evidence>
<protein>
    <recommendedName>
        <fullName evidence="5">Nudix hydrolase domain-containing protein</fullName>
    </recommendedName>
</protein>
<dbReference type="AlphaFoldDB" id="A0A327LWK3"/>
<evidence type="ECO:0000256" key="2">
    <source>
        <dbReference type="ARBA" id="ARBA00022723"/>
    </source>
</evidence>
<dbReference type="GO" id="GO:0046872">
    <property type="term" value="F:metal ion binding"/>
    <property type="evidence" value="ECO:0007669"/>
    <property type="project" value="UniProtKB-KW"/>
</dbReference>
<comment type="caution">
    <text evidence="6">The sequence shown here is derived from an EMBL/GenBank/DDBJ whole genome shotgun (WGS) entry which is preliminary data.</text>
</comment>
<dbReference type="Gene3D" id="3.90.79.10">
    <property type="entry name" value="Nucleoside Triphosphate Pyrophosphohydrolase"/>
    <property type="match status" value="1"/>
</dbReference>
<evidence type="ECO:0000259" key="5">
    <source>
        <dbReference type="PROSITE" id="PS51462"/>
    </source>
</evidence>
<dbReference type="InterPro" id="IPR000086">
    <property type="entry name" value="NUDIX_hydrolase_dom"/>
</dbReference>
<organism evidence="6 7">
    <name type="scientific">Roseicella frigidaeris</name>
    <dbReference type="NCBI Taxonomy" id="2230885"/>
    <lineage>
        <taxon>Bacteria</taxon>
        <taxon>Pseudomonadati</taxon>
        <taxon>Pseudomonadota</taxon>
        <taxon>Alphaproteobacteria</taxon>
        <taxon>Acetobacterales</taxon>
        <taxon>Roseomonadaceae</taxon>
        <taxon>Roseicella</taxon>
    </lineage>
</organism>
<dbReference type="Pfam" id="PF00293">
    <property type="entry name" value="NUDIX"/>
    <property type="match status" value="1"/>
</dbReference>
<dbReference type="SUPFAM" id="SSF55811">
    <property type="entry name" value="Nudix"/>
    <property type="match status" value="1"/>
</dbReference>
<feature type="domain" description="Nudix hydrolase" evidence="5">
    <location>
        <begin position="1"/>
        <end position="115"/>
    </location>
</feature>
<reference evidence="7" key="1">
    <citation type="submission" date="2018-06" db="EMBL/GenBank/DDBJ databases">
        <authorList>
            <person name="Khan S.A."/>
        </authorList>
    </citation>
    <scope>NUCLEOTIDE SEQUENCE [LARGE SCALE GENOMIC DNA]</scope>
    <source>
        <strain evidence="7">DB-1506</strain>
    </source>
</reference>
<dbReference type="GO" id="GO:0005737">
    <property type="term" value="C:cytoplasm"/>
    <property type="evidence" value="ECO:0007669"/>
    <property type="project" value="TreeGrafter"/>
</dbReference>
<evidence type="ECO:0000256" key="4">
    <source>
        <dbReference type="ARBA" id="ARBA00022842"/>
    </source>
</evidence>
<evidence type="ECO:0000256" key="3">
    <source>
        <dbReference type="ARBA" id="ARBA00022801"/>
    </source>
</evidence>